<sequence length="455" mass="51750">MFIPSERKNARPPTRPSLESEAEGHQQSTLHQFNIMAAPGDTYFIQDRLTKVEPHHESFVKLWETKWQPLAERALYPFLFGVARDFEPIVREMEALAMKEPYEWEIFAAVFRPHAEKLSDMANAAEEAGQLDKASEYYLRSCAIWSISRYPLPRCDGQRHAWEKSKETCFKGLQLRGDSVYEQSIPHKYSVKGEGQQIPTWISLPDGASKDHPAPAVLGICGLDAWRTEMVAFAEMCRRQGIAMVIVEIPGTGDSPALEHDPLSPDRQWSSVLDWIDGCEAIDSKRLIGWGISTGGYYAIRVAHTHPTHFLGVVAHGGACHHIFDYEWLSSIDTREYAHSASEAFSWKWGFRGEVETFRREASDKFSLLKDGTLDKPHCARLLLVNGADDGVFPIDDYYLCLQHGSPKETRIIPNMPHMGHEEGFLVVWTWVFKLLGITTDVKHELSRTRFTPTY</sequence>
<accession>A0A1V6YTM1</accession>
<dbReference type="PANTHER" id="PTHR22946:SF12">
    <property type="entry name" value="CONIDIAL PIGMENT BIOSYNTHESIS PROTEIN AYG1 (AFU_ORTHOLOGUE AFUA_2G17550)"/>
    <property type="match status" value="1"/>
</dbReference>
<dbReference type="Gene3D" id="3.40.50.1820">
    <property type="entry name" value="alpha/beta hydrolase"/>
    <property type="match status" value="1"/>
</dbReference>
<proteinExistence type="predicted"/>
<evidence type="ECO:0000313" key="3">
    <source>
        <dbReference type="EMBL" id="OQE90776.1"/>
    </source>
</evidence>
<organism evidence="3 4">
    <name type="scientific">Penicillium nalgiovense</name>
    <dbReference type="NCBI Taxonomy" id="60175"/>
    <lineage>
        <taxon>Eukaryota</taxon>
        <taxon>Fungi</taxon>
        <taxon>Dikarya</taxon>
        <taxon>Ascomycota</taxon>
        <taxon>Pezizomycotina</taxon>
        <taxon>Eurotiomycetes</taxon>
        <taxon>Eurotiomycetidae</taxon>
        <taxon>Eurotiales</taxon>
        <taxon>Aspergillaceae</taxon>
        <taxon>Penicillium</taxon>
    </lineage>
</organism>
<comment type="caution">
    <text evidence="3">The sequence shown here is derived from an EMBL/GenBank/DDBJ whole genome shotgun (WGS) entry which is preliminary data.</text>
</comment>
<dbReference type="PANTHER" id="PTHR22946">
    <property type="entry name" value="DIENELACTONE HYDROLASE DOMAIN-CONTAINING PROTEIN-RELATED"/>
    <property type="match status" value="1"/>
</dbReference>
<dbReference type="OMA" id="HHESFEQ"/>
<dbReference type="STRING" id="60175.A0A1V6YTM1"/>
<dbReference type="GO" id="GO:0017000">
    <property type="term" value="P:antibiotic biosynthetic process"/>
    <property type="evidence" value="ECO:0007669"/>
    <property type="project" value="UniProtKB-ARBA"/>
</dbReference>
<dbReference type="GO" id="GO:0072330">
    <property type="term" value="P:monocarboxylic acid biosynthetic process"/>
    <property type="evidence" value="ECO:0007669"/>
    <property type="project" value="UniProtKB-ARBA"/>
</dbReference>
<gene>
    <name evidence="3" type="ORF">PENNAL_c0011G03837</name>
</gene>
<dbReference type="InterPro" id="IPR050261">
    <property type="entry name" value="FrsA_esterase"/>
</dbReference>
<keyword evidence="4" id="KW-1185">Reference proteome</keyword>
<keyword evidence="1" id="KW-0378">Hydrolase</keyword>
<dbReference type="AlphaFoldDB" id="A0A1V6YTM1"/>
<dbReference type="EMBL" id="MOOB01000011">
    <property type="protein sequence ID" value="OQE90776.1"/>
    <property type="molecule type" value="Genomic_DNA"/>
</dbReference>
<feature type="region of interest" description="Disordered" evidence="2">
    <location>
        <begin position="1"/>
        <end position="26"/>
    </location>
</feature>
<dbReference type="GO" id="GO:0016787">
    <property type="term" value="F:hydrolase activity"/>
    <property type="evidence" value="ECO:0007669"/>
    <property type="project" value="UniProtKB-KW"/>
</dbReference>
<dbReference type="Proteomes" id="UP000191691">
    <property type="component" value="Unassembled WGS sequence"/>
</dbReference>
<protein>
    <recommendedName>
        <fullName evidence="5">Peptidase S9 prolyl oligopeptidase catalytic domain-containing protein</fullName>
    </recommendedName>
</protein>
<dbReference type="InterPro" id="IPR029058">
    <property type="entry name" value="AB_hydrolase_fold"/>
</dbReference>
<evidence type="ECO:0000313" key="4">
    <source>
        <dbReference type="Proteomes" id="UP000191691"/>
    </source>
</evidence>
<evidence type="ECO:0000256" key="1">
    <source>
        <dbReference type="ARBA" id="ARBA00022801"/>
    </source>
</evidence>
<evidence type="ECO:0008006" key="5">
    <source>
        <dbReference type="Google" id="ProtNLM"/>
    </source>
</evidence>
<dbReference type="SUPFAM" id="SSF53474">
    <property type="entry name" value="alpha/beta-Hydrolases"/>
    <property type="match status" value="1"/>
</dbReference>
<dbReference type="Pfam" id="PF06500">
    <property type="entry name" value="FrsA-like"/>
    <property type="match status" value="1"/>
</dbReference>
<dbReference type="InterPro" id="IPR010520">
    <property type="entry name" value="FrsA-like"/>
</dbReference>
<evidence type="ECO:0000256" key="2">
    <source>
        <dbReference type="SAM" id="MobiDB-lite"/>
    </source>
</evidence>
<reference evidence="4" key="1">
    <citation type="journal article" date="2017" name="Nat. Microbiol.">
        <title>Global analysis of biosynthetic gene clusters reveals vast potential of secondary metabolite production in Penicillium species.</title>
        <authorList>
            <person name="Nielsen J.C."/>
            <person name="Grijseels S."/>
            <person name="Prigent S."/>
            <person name="Ji B."/>
            <person name="Dainat J."/>
            <person name="Nielsen K.F."/>
            <person name="Frisvad J.C."/>
            <person name="Workman M."/>
            <person name="Nielsen J."/>
        </authorList>
    </citation>
    <scope>NUCLEOTIDE SEQUENCE [LARGE SCALE GENOMIC DNA]</scope>
    <source>
        <strain evidence="4">IBT 13039</strain>
    </source>
</reference>
<name>A0A1V6YTM1_PENNA</name>